<protein>
    <submittedName>
        <fullName evidence="2">Alpha/beta fold hydrolase</fullName>
    </submittedName>
</protein>
<organism evidence="2 3">
    <name type="scientific">Streptantibioticus parmotrematis</name>
    <dbReference type="NCBI Taxonomy" id="2873249"/>
    <lineage>
        <taxon>Bacteria</taxon>
        <taxon>Bacillati</taxon>
        <taxon>Actinomycetota</taxon>
        <taxon>Actinomycetes</taxon>
        <taxon>Kitasatosporales</taxon>
        <taxon>Streptomycetaceae</taxon>
        <taxon>Streptantibioticus</taxon>
    </lineage>
</organism>
<gene>
    <name evidence="2" type="ORF">K7472_13540</name>
</gene>
<dbReference type="InterPro" id="IPR029058">
    <property type="entry name" value="AB_hydrolase_fold"/>
</dbReference>
<evidence type="ECO:0000259" key="1">
    <source>
        <dbReference type="Pfam" id="PF12697"/>
    </source>
</evidence>
<dbReference type="RefSeq" id="WP_222977528.1">
    <property type="nucleotide sequence ID" value="NZ_JAINVZ010000007.1"/>
</dbReference>
<dbReference type="Proteomes" id="UP001198565">
    <property type="component" value="Unassembled WGS sequence"/>
</dbReference>
<dbReference type="GO" id="GO:0016787">
    <property type="term" value="F:hydrolase activity"/>
    <property type="evidence" value="ECO:0007669"/>
    <property type="project" value="UniProtKB-KW"/>
</dbReference>
<name>A0ABS7QU13_9ACTN</name>
<dbReference type="PANTHER" id="PTHR37017:SF11">
    <property type="entry name" value="ESTERASE_LIPASE_THIOESTERASE DOMAIN-CONTAINING PROTEIN"/>
    <property type="match status" value="1"/>
</dbReference>
<dbReference type="InterPro" id="IPR052897">
    <property type="entry name" value="Sec-Metab_Biosynth_Hydrolase"/>
</dbReference>
<keyword evidence="3" id="KW-1185">Reference proteome</keyword>
<dbReference type="EMBL" id="JAINVZ010000007">
    <property type="protein sequence ID" value="MBY8885870.1"/>
    <property type="molecule type" value="Genomic_DNA"/>
</dbReference>
<feature type="domain" description="AB hydrolase-1" evidence="1">
    <location>
        <begin position="4"/>
        <end position="232"/>
    </location>
</feature>
<keyword evidence="2" id="KW-0378">Hydrolase</keyword>
<evidence type="ECO:0000313" key="2">
    <source>
        <dbReference type="EMBL" id="MBY8885870.1"/>
    </source>
</evidence>
<dbReference type="InterPro" id="IPR000073">
    <property type="entry name" value="AB_hydrolase_1"/>
</dbReference>
<dbReference type="SUPFAM" id="SSF53474">
    <property type="entry name" value="alpha/beta-Hydrolases"/>
    <property type="match status" value="1"/>
</dbReference>
<reference evidence="2 3" key="1">
    <citation type="submission" date="2021-08" db="EMBL/GenBank/DDBJ databases">
        <title>Streptomyces sp. PTM05 isolated from lichen.</title>
        <authorList>
            <person name="Somphong A."/>
            <person name="Phongsopitanun W."/>
            <person name="Tanasupawat S."/>
        </authorList>
    </citation>
    <scope>NUCLEOTIDE SEQUENCE [LARGE SCALE GENOMIC DNA]</scope>
    <source>
        <strain evidence="2 3">Ptm05</strain>
    </source>
</reference>
<dbReference type="Gene3D" id="3.40.50.1820">
    <property type="entry name" value="alpha/beta hydrolase"/>
    <property type="match status" value="1"/>
</dbReference>
<comment type="caution">
    <text evidence="2">The sequence shown here is derived from an EMBL/GenBank/DDBJ whole genome shotgun (WGS) entry which is preliminary data.</text>
</comment>
<proteinExistence type="predicted"/>
<accession>A0ABS7QU13</accession>
<evidence type="ECO:0000313" key="3">
    <source>
        <dbReference type="Proteomes" id="UP001198565"/>
    </source>
</evidence>
<dbReference type="PANTHER" id="PTHR37017">
    <property type="entry name" value="AB HYDROLASE-1 DOMAIN-CONTAINING PROTEIN-RELATED"/>
    <property type="match status" value="1"/>
</dbReference>
<sequence length="241" mass="26408">MATFVLVHGAMHGAWCWRAVRQRLTGAGHEVFTPTLTGQGERRRSLTPDVGVATHVDDLTDLLWFEDLRDVHLVLHSYAGILAGPVAERCAERLAGVVFLAAFLADPGQSLLDVEPPSVAARYREIADATGDGWRVPAGPAFLDQWGVTDPDLRRWAGPRLTDFPLRCQTDAVHFVPDALDGLRKAYVRHTAPALDSLAPFHRRAVTDGWETHDLPCGHDTMLAAPRRTADVLGRIAAGFR</sequence>
<dbReference type="Pfam" id="PF12697">
    <property type="entry name" value="Abhydrolase_6"/>
    <property type="match status" value="1"/>
</dbReference>